<dbReference type="AlphaFoldDB" id="A0A090S258"/>
<keyword evidence="3" id="KW-1185">Reference proteome</keyword>
<evidence type="ECO:0000256" key="1">
    <source>
        <dbReference type="SAM" id="Phobius"/>
    </source>
</evidence>
<evidence type="ECO:0000313" key="2">
    <source>
        <dbReference type="EMBL" id="GAL21636.1"/>
    </source>
</evidence>
<reference evidence="2 3" key="1">
    <citation type="submission" date="2014-09" db="EMBL/GenBank/DDBJ databases">
        <title>Vibrio maritimus JCM 19235. (C45) whole genome shotgun sequence.</title>
        <authorList>
            <person name="Sawabe T."/>
            <person name="Meirelles P."/>
            <person name="Nakanishi M."/>
            <person name="Sayaka M."/>
            <person name="Hattori M."/>
            <person name="Ohkuma M."/>
        </authorList>
    </citation>
    <scope>NUCLEOTIDE SEQUENCE [LARGE SCALE GENOMIC DNA]</scope>
    <source>
        <strain evidence="3">JCM19235</strain>
    </source>
</reference>
<gene>
    <name evidence="2" type="ORF">JCM19235_1458</name>
</gene>
<protein>
    <submittedName>
        <fullName evidence="2">Uncharacterized protein</fullName>
    </submittedName>
</protein>
<keyword evidence="1" id="KW-0472">Membrane</keyword>
<comment type="caution">
    <text evidence="2">The sequence shown here is derived from an EMBL/GenBank/DDBJ whole genome shotgun (WGS) entry which is preliminary data.</text>
</comment>
<name>A0A090S258_9VIBR</name>
<evidence type="ECO:0000313" key="3">
    <source>
        <dbReference type="Proteomes" id="UP000029228"/>
    </source>
</evidence>
<reference evidence="2 3" key="2">
    <citation type="submission" date="2014-09" db="EMBL/GenBank/DDBJ databases">
        <authorList>
            <consortium name="NBRP consortium"/>
            <person name="Sawabe T."/>
            <person name="Meirelles P."/>
            <person name="Nakanishi M."/>
            <person name="Sayaka M."/>
            <person name="Hattori M."/>
            <person name="Ohkuma M."/>
        </authorList>
    </citation>
    <scope>NUCLEOTIDE SEQUENCE [LARGE SCALE GENOMIC DNA]</scope>
    <source>
        <strain evidence="3">JCM19235</strain>
    </source>
</reference>
<proteinExistence type="predicted"/>
<feature type="transmembrane region" description="Helical" evidence="1">
    <location>
        <begin position="12"/>
        <end position="32"/>
    </location>
</feature>
<organism evidence="2 3">
    <name type="scientific">Vibrio maritimus</name>
    <dbReference type="NCBI Taxonomy" id="990268"/>
    <lineage>
        <taxon>Bacteria</taxon>
        <taxon>Pseudomonadati</taxon>
        <taxon>Pseudomonadota</taxon>
        <taxon>Gammaproteobacteria</taxon>
        <taxon>Vibrionales</taxon>
        <taxon>Vibrionaceae</taxon>
        <taxon>Vibrio</taxon>
    </lineage>
</organism>
<sequence>MFEHTKHESISYLTLLLMLNSVVNIVLTRDFGHKIRNAG</sequence>
<keyword evidence="1" id="KW-0812">Transmembrane</keyword>
<accession>A0A090S258</accession>
<dbReference type="EMBL" id="BBMR01000009">
    <property type="protein sequence ID" value="GAL21636.1"/>
    <property type="molecule type" value="Genomic_DNA"/>
</dbReference>
<keyword evidence="1" id="KW-1133">Transmembrane helix</keyword>
<dbReference type="Proteomes" id="UP000029228">
    <property type="component" value="Unassembled WGS sequence"/>
</dbReference>